<dbReference type="KEGG" id="lse:F1C12_19705"/>
<evidence type="ECO:0000259" key="4">
    <source>
        <dbReference type="Pfam" id="PF00135"/>
    </source>
</evidence>
<dbReference type="PANTHER" id="PTHR11559">
    <property type="entry name" value="CARBOXYLESTERASE"/>
    <property type="match status" value="1"/>
</dbReference>
<dbReference type="Proteomes" id="UP000515511">
    <property type="component" value="Chromosome"/>
</dbReference>
<dbReference type="PROSITE" id="PS00122">
    <property type="entry name" value="CARBOXYLESTERASE_B_1"/>
    <property type="match status" value="1"/>
</dbReference>
<organism evidence="5 6">
    <name type="scientific">Leifsonia shinshuensis</name>
    <dbReference type="NCBI Taxonomy" id="150026"/>
    <lineage>
        <taxon>Bacteria</taxon>
        <taxon>Bacillati</taxon>
        <taxon>Actinomycetota</taxon>
        <taxon>Actinomycetes</taxon>
        <taxon>Micrococcales</taxon>
        <taxon>Microbacteriaceae</taxon>
        <taxon>Leifsonia</taxon>
    </lineage>
</organism>
<dbReference type="SUPFAM" id="SSF53474">
    <property type="entry name" value="alpha/beta-Hydrolases"/>
    <property type="match status" value="1"/>
</dbReference>
<evidence type="ECO:0000313" key="6">
    <source>
        <dbReference type="Proteomes" id="UP000515511"/>
    </source>
</evidence>
<reference evidence="6" key="1">
    <citation type="submission" date="2019-09" db="EMBL/GenBank/DDBJ databases">
        <title>Antimicrobial potential of Antarctic Bacteria.</title>
        <authorList>
            <person name="Benaud N."/>
            <person name="Edwards R.J."/>
            <person name="Ferrari B.C."/>
        </authorList>
    </citation>
    <scope>NUCLEOTIDE SEQUENCE [LARGE SCALE GENOMIC DNA]</scope>
    <source>
        <strain evidence="6">INR9</strain>
    </source>
</reference>
<evidence type="ECO:0000256" key="1">
    <source>
        <dbReference type="ARBA" id="ARBA00005964"/>
    </source>
</evidence>
<dbReference type="EC" id="3.1.1.-" evidence="3"/>
<comment type="similarity">
    <text evidence="1 3">Belongs to the type-B carboxylesterase/lipase family.</text>
</comment>
<dbReference type="EMBL" id="CP043641">
    <property type="protein sequence ID" value="QNE37836.1"/>
    <property type="molecule type" value="Genomic_DNA"/>
</dbReference>
<protein>
    <recommendedName>
        <fullName evidence="3">Carboxylic ester hydrolase</fullName>
        <ecNumber evidence="3">3.1.1.-</ecNumber>
    </recommendedName>
</protein>
<feature type="domain" description="Carboxylesterase type B" evidence="4">
    <location>
        <begin position="10"/>
        <end position="336"/>
    </location>
</feature>
<gene>
    <name evidence="5" type="ORF">F1C12_19705</name>
</gene>
<proteinExistence type="inferred from homology"/>
<dbReference type="InterPro" id="IPR029058">
    <property type="entry name" value="AB_hydrolase_fold"/>
</dbReference>
<accession>A0A7G6YH71</accession>
<evidence type="ECO:0000256" key="3">
    <source>
        <dbReference type="RuleBase" id="RU361235"/>
    </source>
</evidence>
<evidence type="ECO:0000313" key="5">
    <source>
        <dbReference type="EMBL" id="QNE37836.1"/>
    </source>
</evidence>
<dbReference type="InterPro" id="IPR019826">
    <property type="entry name" value="Carboxylesterase_B_AS"/>
</dbReference>
<dbReference type="AlphaFoldDB" id="A0A7G6YH71"/>
<keyword evidence="2 3" id="KW-0378">Hydrolase</keyword>
<evidence type="ECO:0000256" key="2">
    <source>
        <dbReference type="ARBA" id="ARBA00022801"/>
    </source>
</evidence>
<dbReference type="Pfam" id="PF00135">
    <property type="entry name" value="COesterase"/>
    <property type="match status" value="1"/>
</dbReference>
<dbReference type="GO" id="GO:0016787">
    <property type="term" value="F:hydrolase activity"/>
    <property type="evidence" value="ECO:0007669"/>
    <property type="project" value="UniProtKB-KW"/>
</dbReference>
<name>A0A7G6YH71_9MICO</name>
<sequence>MPVTDSTLDHPEVTISAGRVRGRWRDGSAAFLGIPFAEPPVGDLRFAAPVPHRSWEGVLDAGEHGATPQRTALAEITLIPEPSYPGESTLNVDVFTPRPGDTAAALPVLVYIHGGGYVAGSPASPWYDGLAFNRDGVVTVSVSYRLGFDGFGWIEDAPTNRGILDWILALEWVRDNIAAFGGDPASVTIAGQSAGGGAVLTLLTVPRAASLFQRVYSISGTTASVTLEDAERYGRALAATAGVAPTRAGLSTLTEERILALQAEDDAVTSPDAPADPLAPLRALASGSALRWAPVVDGDLVPAAIGDAIADGVGADKSLVLGATDNEFNMAVTELRDALAGADPAGLLATIGVPEDAAGAYVAAHAGLDAAGTLGQFVTDAMFRAPAREIAESRAAAGVPAWIYRFAWTSPTFGAAVHCLDVPFFFDCLDSERVGYIAGEQPPASLADEVHGAAVRFIATGDPGWPAYTLPERDVQVFDVPTTAVGDGLADVGVLQSAR</sequence>
<dbReference type="Gene3D" id="3.40.50.1820">
    <property type="entry name" value="alpha/beta hydrolase"/>
    <property type="match status" value="1"/>
</dbReference>
<dbReference type="InterPro" id="IPR050309">
    <property type="entry name" value="Type-B_Carboxylest/Lipase"/>
</dbReference>
<dbReference type="InterPro" id="IPR002018">
    <property type="entry name" value="CarbesteraseB"/>
</dbReference>